<protein>
    <submittedName>
        <fullName evidence="2">Uncharacterized protein</fullName>
    </submittedName>
</protein>
<evidence type="ECO:0000313" key="3">
    <source>
        <dbReference type="Proteomes" id="UP001107558"/>
    </source>
</evidence>
<name>A0A9J6BEF5_POLVA</name>
<gene>
    <name evidence="2" type="ORF">PVAND_015857</name>
</gene>
<dbReference type="AlphaFoldDB" id="A0A9J6BEF5"/>
<evidence type="ECO:0000313" key="2">
    <source>
        <dbReference type="EMBL" id="KAG5667891.1"/>
    </source>
</evidence>
<organism evidence="2 3">
    <name type="scientific">Polypedilum vanderplanki</name>
    <name type="common">Sleeping chironomid midge</name>
    <dbReference type="NCBI Taxonomy" id="319348"/>
    <lineage>
        <taxon>Eukaryota</taxon>
        <taxon>Metazoa</taxon>
        <taxon>Ecdysozoa</taxon>
        <taxon>Arthropoda</taxon>
        <taxon>Hexapoda</taxon>
        <taxon>Insecta</taxon>
        <taxon>Pterygota</taxon>
        <taxon>Neoptera</taxon>
        <taxon>Endopterygota</taxon>
        <taxon>Diptera</taxon>
        <taxon>Nematocera</taxon>
        <taxon>Chironomoidea</taxon>
        <taxon>Chironomidae</taxon>
        <taxon>Chironominae</taxon>
        <taxon>Polypedilum</taxon>
        <taxon>Polypedilum</taxon>
    </lineage>
</organism>
<reference evidence="2" key="1">
    <citation type="submission" date="2021-03" db="EMBL/GenBank/DDBJ databases">
        <title>Chromosome level genome of the anhydrobiotic midge Polypedilum vanderplanki.</title>
        <authorList>
            <person name="Yoshida Y."/>
            <person name="Kikawada T."/>
            <person name="Gusev O."/>
        </authorList>
    </citation>
    <scope>NUCLEOTIDE SEQUENCE</scope>
    <source>
        <strain evidence="2">NIAS01</strain>
        <tissue evidence="2">Whole body or cell culture</tissue>
    </source>
</reference>
<feature type="signal peptide" evidence="1">
    <location>
        <begin position="1"/>
        <end position="18"/>
    </location>
</feature>
<dbReference type="Proteomes" id="UP001107558">
    <property type="component" value="Chromosome 4"/>
</dbReference>
<accession>A0A9J6BEF5</accession>
<proteinExistence type="predicted"/>
<comment type="caution">
    <text evidence="2">The sequence shown here is derived from an EMBL/GenBank/DDBJ whole genome shotgun (WGS) entry which is preliminary data.</text>
</comment>
<sequence>MLIILFIFSLLISQSIENEQKSFNEIFNSTIEAFKVKSDKAPYNHLANSNQECIRRKLKLDFNGEKILPLQLAIFAITSAAHLCLTSDTVNRETFDIKIEQISNLNNKNEILKCLVLKVNQSEVNSEENCEIFNQIESNIDENIKLIIANYKLAGIDECMYIKIREVKNSTYKIFFAALNQQQDLNLLKNERKKSIMRAERQNLKLFKCSMQEIEKIFL</sequence>
<feature type="chain" id="PRO_5039897574" evidence="1">
    <location>
        <begin position="19"/>
        <end position="219"/>
    </location>
</feature>
<keyword evidence="3" id="KW-1185">Reference proteome</keyword>
<keyword evidence="1" id="KW-0732">Signal</keyword>
<evidence type="ECO:0000256" key="1">
    <source>
        <dbReference type="SAM" id="SignalP"/>
    </source>
</evidence>
<dbReference type="EMBL" id="JADBJN010000004">
    <property type="protein sequence ID" value="KAG5667891.1"/>
    <property type="molecule type" value="Genomic_DNA"/>
</dbReference>